<dbReference type="Proteomes" id="UP000184442">
    <property type="component" value="Unassembled WGS sequence"/>
</dbReference>
<dbReference type="PANTHER" id="PTHR42792:SF2">
    <property type="entry name" value="FLAGELLIN"/>
    <property type="match status" value="1"/>
</dbReference>
<dbReference type="STRING" id="1122184.SAMN02745176_00038"/>
<evidence type="ECO:0000259" key="6">
    <source>
        <dbReference type="Pfam" id="PF00700"/>
    </source>
</evidence>
<sequence length="573" mass="62784">MRINTNIQAINAYRQLSVSQNKVSKNIEKLSSGLRINRAGDDAAGLAISEKMRSQIRGLNMAERNTQDGISLIQTAEGALQEVHNCLQRMRELAIQGANGTLDEKDRLAIQNEIDQLTYDIDRIARTTQFNANPLLRGSLLARPVITTNATEIKYEGSGTWNGNVVAEPSERGQVELQLLGNPTDAQYLAINGKYYEFEKPDDPTDPNDSKWGVQAGHIAVRVGSNETETLQNLLNAIGQNDNTFDIKASEINGSSLILKTSKNMSPSDANQIEVNKWTANVKFVDNLSNEATKPETDKLNAPDTSTNWKTIYLNFTELPKAGDQLIIDGVEIKFEDTSTPYKDGKAIVGVKDRTVYDVLAEVYNVIAAAKNDSKAEALVDFKVNGSSLILSTDKTDGKTKTGSNNGLDIEFRDNDFETYAGKEMEIKLQIGANYGESMNLLIGVVDSAFLGIARYADHKGVISTAGVDAEAGISVLTEEDAQNAIVFFDNAIRLVSESRSRLGAYQNRLEHTISNLTTTAENLTAAESRIRDVDMALEMSEFTKNNIINQAATAMLAQANQLPQGILKLLQY</sequence>
<dbReference type="EMBL" id="FQZS01000003">
    <property type="protein sequence ID" value="SHI38255.1"/>
    <property type="molecule type" value="Genomic_DNA"/>
</dbReference>
<keyword evidence="3 4" id="KW-0975">Bacterial flagellum</keyword>
<comment type="similarity">
    <text evidence="1 4">Belongs to the bacterial flagellin family.</text>
</comment>
<dbReference type="InterPro" id="IPR001029">
    <property type="entry name" value="Flagellin_N"/>
</dbReference>
<dbReference type="SUPFAM" id="SSF64518">
    <property type="entry name" value="Phase 1 flagellin"/>
    <property type="match status" value="1"/>
</dbReference>
<keyword evidence="7" id="KW-0282">Flagellum</keyword>
<comment type="subcellular location">
    <subcellularLocation>
        <location evidence="4">Secreted</location>
    </subcellularLocation>
    <subcellularLocation>
        <location evidence="4">Bacterial flagellum</location>
    </subcellularLocation>
</comment>
<dbReference type="GO" id="GO:0005576">
    <property type="term" value="C:extracellular region"/>
    <property type="evidence" value="ECO:0007669"/>
    <property type="project" value="UniProtKB-SubCell"/>
</dbReference>
<organism evidence="7 8">
    <name type="scientific">Lutispora thermophila DSM 19022</name>
    <dbReference type="NCBI Taxonomy" id="1122184"/>
    <lineage>
        <taxon>Bacteria</taxon>
        <taxon>Bacillati</taxon>
        <taxon>Bacillota</taxon>
        <taxon>Clostridia</taxon>
        <taxon>Lutisporales</taxon>
        <taxon>Lutisporaceae</taxon>
        <taxon>Lutispora</taxon>
    </lineage>
</organism>
<evidence type="ECO:0000313" key="8">
    <source>
        <dbReference type="Proteomes" id="UP000184442"/>
    </source>
</evidence>
<name>A0A1M6AP70_9FIRM</name>
<reference evidence="7 8" key="1">
    <citation type="submission" date="2016-11" db="EMBL/GenBank/DDBJ databases">
        <authorList>
            <person name="Jaros S."/>
            <person name="Januszkiewicz K."/>
            <person name="Wedrychowicz H."/>
        </authorList>
    </citation>
    <scope>NUCLEOTIDE SEQUENCE [LARGE SCALE GENOMIC DNA]</scope>
    <source>
        <strain evidence="7 8">DSM 19022</strain>
    </source>
</reference>
<evidence type="ECO:0000313" key="7">
    <source>
        <dbReference type="EMBL" id="SHI38255.1"/>
    </source>
</evidence>
<accession>A0A1M6AP70</accession>
<feature type="domain" description="Flagellin C-terminal" evidence="6">
    <location>
        <begin position="489"/>
        <end position="571"/>
    </location>
</feature>
<dbReference type="InterPro" id="IPR042187">
    <property type="entry name" value="Flagellin_C_sub2"/>
</dbReference>
<keyword evidence="8" id="KW-1185">Reference proteome</keyword>
<dbReference type="InterPro" id="IPR001492">
    <property type="entry name" value="Flagellin"/>
</dbReference>
<evidence type="ECO:0000259" key="5">
    <source>
        <dbReference type="Pfam" id="PF00669"/>
    </source>
</evidence>
<evidence type="ECO:0000256" key="4">
    <source>
        <dbReference type="RuleBase" id="RU362073"/>
    </source>
</evidence>
<dbReference type="Gene3D" id="3.30.70.2120">
    <property type="match status" value="1"/>
</dbReference>
<proteinExistence type="inferred from homology"/>
<evidence type="ECO:0000256" key="1">
    <source>
        <dbReference type="ARBA" id="ARBA00005709"/>
    </source>
</evidence>
<dbReference type="AlphaFoldDB" id="A0A1M6AP70"/>
<dbReference type="Pfam" id="PF00700">
    <property type="entry name" value="Flagellin_C"/>
    <property type="match status" value="1"/>
</dbReference>
<dbReference type="PRINTS" id="PR00207">
    <property type="entry name" value="FLAGELLIN"/>
</dbReference>
<dbReference type="InterPro" id="IPR046358">
    <property type="entry name" value="Flagellin_C"/>
</dbReference>
<keyword evidence="4" id="KW-0964">Secreted</keyword>
<keyword evidence="7" id="KW-0966">Cell projection</keyword>
<dbReference type="RefSeq" id="WP_073023294.1">
    <property type="nucleotide sequence ID" value="NZ_FQZS01000003.1"/>
</dbReference>
<dbReference type="GO" id="GO:0005198">
    <property type="term" value="F:structural molecule activity"/>
    <property type="evidence" value="ECO:0007669"/>
    <property type="project" value="UniProtKB-UniRule"/>
</dbReference>
<dbReference type="OrthoDB" id="9796789at2"/>
<dbReference type="Gene3D" id="1.20.1330.10">
    <property type="entry name" value="f41 fragment of flagellin, N-terminal domain"/>
    <property type="match status" value="2"/>
</dbReference>
<evidence type="ECO:0000256" key="3">
    <source>
        <dbReference type="ARBA" id="ARBA00023143"/>
    </source>
</evidence>
<dbReference type="PANTHER" id="PTHR42792">
    <property type="entry name" value="FLAGELLIN"/>
    <property type="match status" value="1"/>
</dbReference>
<comment type="function">
    <text evidence="4">Flagellin is the subunit protein which polymerizes to form the filaments of bacterial flagella.</text>
</comment>
<dbReference type="Pfam" id="PF00669">
    <property type="entry name" value="Flagellin_N"/>
    <property type="match status" value="1"/>
</dbReference>
<dbReference type="Gene3D" id="6.10.10.10">
    <property type="entry name" value="Flagellar export chaperone, C-terminal domain"/>
    <property type="match status" value="1"/>
</dbReference>
<keyword evidence="7" id="KW-0969">Cilium</keyword>
<protein>
    <recommendedName>
        <fullName evidence="2 4">Flagellin</fullName>
    </recommendedName>
</protein>
<evidence type="ECO:0000256" key="2">
    <source>
        <dbReference type="ARBA" id="ARBA00020110"/>
    </source>
</evidence>
<gene>
    <name evidence="7" type="ORF">SAMN02745176_00038</name>
</gene>
<feature type="domain" description="Flagellin N-terminal" evidence="5">
    <location>
        <begin position="3"/>
        <end position="139"/>
    </location>
</feature>
<dbReference type="GO" id="GO:0009288">
    <property type="term" value="C:bacterial-type flagellum"/>
    <property type="evidence" value="ECO:0007669"/>
    <property type="project" value="UniProtKB-SubCell"/>
</dbReference>